<feature type="domain" description="DUF4015" evidence="1">
    <location>
        <begin position="63"/>
        <end position="388"/>
    </location>
</feature>
<evidence type="ECO:0000259" key="1">
    <source>
        <dbReference type="Pfam" id="PF13200"/>
    </source>
</evidence>
<sequence length="395" mass="44018">MKIKNFGNILAIFAGGAAVIFLISSFTFSSEVSYQNVSGVATSTTTTTPKKVKHISTPEPLKAIYMTQCVAGTPSFRNKVVKLIDETEINAVVIDIKDYTGTVSFLTGNNQIDKLEGSGCKVSDMADFVDVLHSKDIYVIGRVTVFQDPLYAKAHPELAVKRKSDGGTWKDRKGISFIDVGAKSFWDYIISISTASYAIGFDEINYDYIRFPSDGNMKDIYFSHTGTTTKKEMLRQFYEYLDSKIAGTGIVTSADLFGMTTTNTDDLNIGQVLEYALLNFDYVAPMVYPSHYPATYNGWPDPNKVPYEIVKFSMDAAVSRVNFLRNEVASSTPKSDLLKRLGPLQLRPWLQDNDYPVHYTAAMVRKQIQATYDAGLTSWMLWDPANTYTEAALLK</sequence>
<dbReference type="AlphaFoldDB" id="A0A1G2V3M8"/>
<dbReference type="Pfam" id="PF13200">
    <property type="entry name" value="DUF4015"/>
    <property type="match status" value="1"/>
</dbReference>
<name>A0A1G2V3M8_9BACT</name>
<dbReference type="EMBL" id="MHWW01000003">
    <property type="protein sequence ID" value="OHB16237.1"/>
    <property type="molecule type" value="Genomic_DNA"/>
</dbReference>
<reference evidence="2 3" key="1">
    <citation type="journal article" date="2016" name="Nat. Commun.">
        <title>Thousands of microbial genomes shed light on interconnected biogeochemical processes in an aquifer system.</title>
        <authorList>
            <person name="Anantharaman K."/>
            <person name="Brown C.T."/>
            <person name="Hug L.A."/>
            <person name="Sharon I."/>
            <person name="Castelle C.J."/>
            <person name="Probst A.J."/>
            <person name="Thomas B.C."/>
            <person name="Singh A."/>
            <person name="Wilkins M.J."/>
            <person name="Karaoz U."/>
            <person name="Brodie E.L."/>
            <person name="Williams K.H."/>
            <person name="Hubbard S.S."/>
            <person name="Banfield J.F."/>
        </authorList>
    </citation>
    <scope>NUCLEOTIDE SEQUENCE [LARGE SCALE GENOMIC DNA]</scope>
</reference>
<dbReference type="InterPro" id="IPR025275">
    <property type="entry name" value="DUF4015"/>
</dbReference>
<accession>A0A1G2V3M8</accession>
<comment type="caution">
    <text evidence="2">The sequence shown here is derived from an EMBL/GenBank/DDBJ whole genome shotgun (WGS) entry which is preliminary data.</text>
</comment>
<evidence type="ECO:0000313" key="2">
    <source>
        <dbReference type="EMBL" id="OHB16237.1"/>
    </source>
</evidence>
<organism evidence="2 3">
    <name type="scientific">Candidatus Zambryskibacteria bacterium RIFOXYC1_FULL_39_10</name>
    <dbReference type="NCBI Taxonomy" id="1802779"/>
    <lineage>
        <taxon>Bacteria</taxon>
        <taxon>Candidatus Zambryskiibacteriota</taxon>
    </lineage>
</organism>
<dbReference type="SUPFAM" id="SSF51445">
    <property type="entry name" value="(Trans)glycosidases"/>
    <property type="match status" value="1"/>
</dbReference>
<dbReference type="Proteomes" id="UP000177697">
    <property type="component" value="Unassembled WGS sequence"/>
</dbReference>
<evidence type="ECO:0000313" key="3">
    <source>
        <dbReference type="Proteomes" id="UP000177697"/>
    </source>
</evidence>
<protein>
    <recommendedName>
        <fullName evidence="1">DUF4015 domain-containing protein</fullName>
    </recommendedName>
</protein>
<gene>
    <name evidence="2" type="ORF">A2431_02400</name>
</gene>
<proteinExistence type="predicted"/>
<dbReference type="InterPro" id="IPR017853">
    <property type="entry name" value="GH"/>
</dbReference>